<dbReference type="RefSeq" id="XP_013165761.1">
    <property type="nucleotide sequence ID" value="XM_013310307.1"/>
</dbReference>
<proteinExistence type="predicted"/>
<accession>A0AAJ6Z5M6</accession>
<dbReference type="CTD" id="42076"/>
<dbReference type="SMART" id="SM00248">
    <property type="entry name" value="ANK"/>
    <property type="match status" value="7"/>
</dbReference>
<feature type="repeat" description="ANK" evidence="3">
    <location>
        <begin position="207"/>
        <end position="233"/>
    </location>
</feature>
<dbReference type="InterPro" id="IPR002110">
    <property type="entry name" value="Ankyrin_rpt"/>
</dbReference>
<dbReference type="PANTHER" id="PTHR24173">
    <property type="entry name" value="ANKYRIN REPEAT CONTAINING"/>
    <property type="match status" value="1"/>
</dbReference>
<dbReference type="AlphaFoldDB" id="A0AAJ6Z5M6"/>
<dbReference type="FunFam" id="1.25.40.20:FF:000466">
    <property type="entry name" value="Mann-cup, isoform B"/>
    <property type="match status" value="1"/>
</dbReference>
<dbReference type="KEGG" id="pxu:106116456"/>
<gene>
    <name evidence="4 5" type="primary">LOC106116456</name>
</gene>
<dbReference type="Pfam" id="PF12796">
    <property type="entry name" value="Ank_2"/>
    <property type="match status" value="2"/>
</dbReference>
<dbReference type="Pfam" id="PF00023">
    <property type="entry name" value="Ank"/>
    <property type="match status" value="1"/>
</dbReference>
<organism evidence="5">
    <name type="scientific">Papilio xuthus</name>
    <name type="common">Asian swallowtail butterfly</name>
    <dbReference type="NCBI Taxonomy" id="66420"/>
    <lineage>
        <taxon>Eukaryota</taxon>
        <taxon>Metazoa</taxon>
        <taxon>Ecdysozoa</taxon>
        <taxon>Arthropoda</taxon>
        <taxon>Hexapoda</taxon>
        <taxon>Insecta</taxon>
        <taxon>Pterygota</taxon>
        <taxon>Neoptera</taxon>
        <taxon>Endopterygota</taxon>
        <taxon>Lepidoptera</taxon>
        <taxon>Glossata</taxon>
        <taxon>Ditrysia</taxon>
        <taxon>Papilionoidea</taxon>
        <taxon>Papilionidae</taxon>
        <taxon>Papilioninae</taxon>
        <taxon>Papilio</taxon>
    </lineage>
</organism>
<dbReference type="PANTHER" id="PTHR24173:SF82">
    <property type="entry name" value="FI19351P1"/>
    <property type="match status" value="1"/>
</dbReference>
<evidence type="ECO:0000313" key="5">
    <source>
        <dbReference type="RefSeq" id="XP_013165762.1"/>
    </source>
</evidence>
<keyword evidence="1" id="KW-0677">Repeat</keyword>
<dbReference type="RefSeq" id="XP_013165762.1">
    <property type="nucleotide sequence ID" value="XM_013310308.1"/>
</dbReference>
<evidence type="ECO:0000256" key="1">
    <source>
        <dbReference type="ARBA" id="ARBA00022737"/>
    </source>
</evidence>
<keyword evidence="2 3" id="KW-0040">ANK repeat</keyword>
<feature type="repeat" description="ANK" evidence="3">
    <location>
        <begin position="143"/>
        <end position="175"/>
    </location>
</feature>
<protein>
    <submittedName>
        <fullName evidence="4 5">Protein fem-1 homolog A isoform X1</fullName>
    </submittedName>
</protein>
<evidence type="ECO:0000256" key="2">
    <source>
        <dbReference type="ARBA" id="ARBA00023043"/>
    </source>
</evidence>
<dbReference type="PROSITE" id="PS50297">
    <property type="entry name" value="ANK_REP_REGION"/>
    <property type="match status" value="4"/>
</dbReference>
<dbReference type="PROSITE" id="PS50088">
    <property type="entry name" value="ANK_REPEAT"/>
    <property type="match status" value="4"/>
</dbReference>
<dbReference type="GeneID" id="106116456"/>
<dbReference type="Proteomes" id="UP000694872">
    <property type="component" value="Unplaced"/>
</dbReference>
<dbReference type="SUPFAM" id="SSF48403">
    <property type="entry name" value="Ankyrin repeat"/>
    <property type="match status" value="2"/>
</dbReference>
<feature type="repeat" description="ANK" evidence="3">
    <location>
        <begin position="565"/>
        <end position="599"/>
    </location>
</feature>
<sequence>MWKNDSNAGKSVGSNNLDNKSHDTVFNELMQECKVSPAGARLSTKVRNELEKMRPEERTELCRRKRDGCAPLFVASKRGNVEIVEYLIHVCAADLEQRGVFEVAEENAVHTVTPLWCAAVAGRVPVLRALVEAGADLNACSDSGSTPVRSACFMTRVEAVEFLVERGADIHRPNHNGGTCLINSVQSPRLLKLLLGRGAKVDACDMQRKTALHYAVQEQRVEAARLLLQHGANPRLVCCSGDDALRLACLKGAAQAVAVLTEATHFCPARVADAYELLGATQLDDFNDLTATLLAWRRATAIRNAYGPYIDKRPQRPPQPALGNVREWRTAAELETLALDVDAVRTQSLLVAERVLGPAHKDTIFRLMYRGAAYADAFRYQRCIDLWTWALQIRLHKDSLLFSDSSTDTCHTASALTRLLLDAHGSRLERARGLPRHVDVVRVFALLAEHLPSCRRALDARPVHKKQAETFDRALRCVTHLLHLLAETRGAQRAAVCARVRRLLAADVRSAHTGDTLLHLAVSRLNVVRSTYFADEVPDPPVFPSVGVVTLLLECGADPCQRNAARSTPLHVAAIPYNFSTELVERLLEGGAHIDQPNKFGDCAGELIALNRGSRVCPLRYTTLRCLAARAVLASRRPVPRHALPHTLNRFLQLHRP</sequence>
<dbReference type="InterPro" id="IPR036770">
    <property type="entry name" value="Ankyrin_rpt-contain_sf"/>
</dbReference>
<reference evidence="4 5" key="1">
    <citation type="submission" date="2025-04" db="UniProtKB">
        <authorList>
            <consortium name="RefSeq"/>
        </authorList>
    </citation>
    <scope>IDENTIFICATION</scope>
</reference>
<feature type="repeat" description="ANK" evidence="3">
    <location>
        <begin position="110"/>
        <end position="142"/>
    </location>
</feature>
<name>A0AAJ6Z5M6_PAPXU</name>
<evidence type="ECO:0000313" key="4">
    <source>
        <dbReference type="RefSeq" id="XP_013165761.1"/>
    </source>
</evidence>
<dbReference type="Gene3D" id="1.25.40.20">
    <property type="entry name" value="Ankyrin repeat-containing domain"/>
    <property type="match status" value="3"/>
</dbReference>
<evidence type="ECO:0000256" key="3">
    <source>
        <dbReference type="PROSITE-ProRule" id="PRU00023"/>
    </source>
</evidence>